<organism evidence="1 2">
    <name type="scientific">Popillia japonica</name>
    <name type="common">Japanese beetle</name>
    <dbReference type="NCBI Taxonomy" id="7064"/>
    <lineage>
        <taxon>Eukaryota</taxon>
        <taxon>Metazoa</taxon>
        <taxon>Ecdysozoa</taxon>
        <taxon>Arthropoda</taxon>
        <taxon>Hexapoda</taxon>
        <taxon>Insecta</taxon>
        <taxon>Pterygota</taxon>
        <taxon>Neoptera</taxon>
        <taxon>Endopterygota</taxon>
        <taxon>Coleoptera</taxon>
        <taxon>Polyphaga</taxon>
        <taxon>Scarabaeiformia</taxon>
        <taxon>Scarabaeidae</taxon>
        <taxon>Rutelinae</taxon>
        <taxon>Popillia</taxon>
    </lineage>
</organism>
<keyword evidence="2" id="KW-1185">Reference proteome</keyword>
<reference evidence="1 2" key="1">
    <citation type="journal article" date="2024" name="BMC Genomics">
        <title>De novo assembly and annotation of Popillia japonica's genome with initial clues to its potential as an invasive pest.</title>
        <authorList>
            <person name="Cucini C."/>
            <person name="Boschi S."/>
            <person name="Funari R."/>
            <person name="Cardaioli E."/>
            <person name="Iannotti N."/>
            <person name="Marturano G."/>
            <person name="Paoli F."/>
            <person name="Bruttini M."/>
            <person name="Carapelli A."/>
            <person name="Frati F."/>
            <person name="Nardi F."/>
        </authorList>
    </citation>
    <scope>NUCLEOTIDE SEQUENCE [LARGE SCALE GENOMIC DNA]</scope>
    <source>
        <strain evidence="1">DMR45628</strain>
    </source>
</reference>
<gene>
    <name evidence="1" type="ORF">QE152_g35950</name>
</gene>
<comment type="caution">
    <text evidence="1">The sequence shown here is derived from an EMBL/GenBank/DDBJ whole genome shotgun (WGS) entry which is preliminary data.</text>
</comment>
<dbReference type="AlphaFoldDB" id="A0AAW1IDW6"/>
<proteinExistence type="predicted"/>
<name>A0AAW1IDW6_POPJA</name>
<sequence>MEKCTEKGIPGVKYSANEKIFNTEFNITFFQRKKDQCSLCTRFANSTDAEKSTLKDKYENHLQEKDLSRAAKKQDVAYSTDDTHNSTVACYDLQAVMPLPSGEVSHCFYKSKLNMINFTIFDVGSKTGFCYT</sequence>
<accession>A0AAW1IDW6</accession>
<dbReference type="PANTHER" id="PTHR10773">
    <property type="entry name" value="DNA-DIRECTED RNA POLYMERASES I, II, AND III SUBUNIT RPABC2"/>
    <property type="match status" value="1"/>
</dbReference>
<evidence type="ECO:0000313" key="1">
    <source>
        <dbReference type="EMBL" id="KAK9687867.1"/>
    </source>
</evidence>
<dbReference type="Proteomes" id="UP001458880">
    <property type="component" value="Unassembled WGS sequence"/>
</dbReference>
<dbReference type="PANTHER" id="PTHR10773:SF19">
    <property type="match status" value="1"/>
</dbReference>
<dbReference type="EMBL" id="JASPKY010000617">
    <property type="protein sequence ID" value="KAK9687867.1"/>
    <property type="molecule type" value="Genomic_DNA"/>
</dbReference>
<protein>
    <submittedName>
        <fullName evidence="1">Uncharacterized protein</fullName>
    </submittedName>
</protein>
<evidence type="ECO:0000313" key="2">
    <source>
        <dbReference type="Proteomes" id="UP001458880"/>
    </source>
</evidence>